<proteinExistence type="predicted"/>
<dbReference type="PANTHER" id="PTHR44103">
    <property type="entry name" value="PROPROTEIN CONVERTASE P"/>
    <property type="match status" value="1"/>
</dbReference>
<protein>
    <recommendedName>
        <fullName evidence="5">FG-GAP repeat protein</fullName>
    </recommendedName>
</protein>
<dbReference type="InterPro" id="IPR024079">
    <property type="entry name" value="MetalloPept_cat_dom_sf"/>
</dbReference>
<evidence type="ECO:0000256" key="1">
    <source>
        <dbReference type="ARBA" id="ARBA00022729"/>
    </source>
</evidence>
<dbReference type="InterPro" id="IPR013517">
    <property type="entry name" value="FG-GAP"/>
</dbReference>
<keyword evidence="4" id="KW-1185">Reference proteome</keyword>
<reference evidence="3 4" key="1">
    <citation type="submission" date="2024-07" db="EMBL/GenBank/DDBJ databases">
        <title>Section-level genome sequencing and comparative genomics of Aspergillus sections Usti and Cavernicolus.</title>
        <authorList>
            <consortium name="Lawrence Berkeley National Laboratory"/>
            <person name="Nybo J.L."/>
            <person name="Vesth T.C."/>
            <person name="Theobald S."/>
            <person name="Frisvad J.C."/>
            <person name="Larsen T.O."/>
            <person name="Kjaerboelling I."/>
            <person name="Rothschild-Mancinelli K."/>
            <person name="Lyhne E.K."/>
            <person name="Kogle M.E."/>
            <person name="Barry K."/>
            <person name="Clum A."/>
            <person name="Na H."/>
            <person name="Ledsgaard L."/>
            <person name="Lin J."/>
            <person name="Lipzen A."/>
            <person name="Kuo A."/>
            <person name="Riley R."/>
            <person name="Mondo S."/>
            <person name="LaButti K."/>
            <person name="Haridas S."/>
            <person name="Pangalinan J."/>
            <person name="Salamov A.A."/>
            <person name="Simmons B.A."/>
            <person name="Magnuson J.K."/>
            <person name="Chen J."/>
            <person name="Drula E."/>
            <person name="Henrissat B."/>
            <person name="Wiebenga A."/>
            <person name="Lubbers R.J."/>
            <person name="Gomes A.C."/>
            <person name="Makela M.R."/>
            <person name="Stajich J."/>
            <person name="Grigoriev I.V."/>
            <person name="Mortensen U.H."/>
            <person name="De vries R.P."/>
            <person name="Baker S.E."/>
            <person name="Andersen M.R."/>
        </authorList>
    </citation>
    <scope>NUCLEOTIDE SEQUENCE [LARGE SCALE GENOMIC DNA]</scope>
    <source>
        <strain evidence="3 4">CBS 600.67</strain>
    </source>
</reference>
<dbReference type="SUPFAM" id="SSF55486">
    <property type="entry name" value="Metalloproteases ('zincins'), catalytic domain"/>
    <property type="match status" value="1"/>
</dbReference>
<feature type="region of interest" description="Disordered" evidence="2">
    <location>
        <begin position="384"/>
        <end position="410"/>
    </location>
</feature>
<evidence type="ECO:0000313" key="4">
    <source>
        <dbReference type="Proteomes" id="UP001610335"/>
    </source>
</evidence>
<comment type="caution">
    <text evidence="3">The sequence shown here is derived from an EMBL/GenBank/DDBJ whole genome shotgun (WGS) entry which is preliminary data.</text>
</comment>
<keyword evidence="1" id="KW-0732">Signal</keyword>
<organism evidence="3 4">
    <name type="scientific">Aspergillus cavernicola</name>
    <dbReference type="NCBI Taxonomy" id="176166"/>
    <lineage>
        <taxon>Eukaryota</taxon>
        <taxon>Fungi</taxon>
        <taxon>Dikarya</taxon>
        <taxon>Ascomycota</taxon>
        <taxon>Pezizomycotina</taxon>
        <taxon>Eurotiomycetes</taxon>
        <taxon>Eurotiomycetidae</taxon>
        <taxon>Eurotiales</taxon>
        <taxon>Aspergillaceae</taxon>
        <taxon>Aspergillus</taxon>
        <taxon>Aspergillus subgen. Nidulantes</taxon>
    </lineage>
</organism>
<dbReference type="InterPro" id="IPR028994">
    <property type="entry name" value="Integrin_alpha_N"/>
</dbReference>
<name>A0ABR4IT86_9EURO</name>
<evidence type="ECO:0000313" key="3">
    <source>
        <dbReference type="EMBL" id="KAL2830891.1"/>
    </source>
</evidence>
<dbReference type="Pfam" id="PF13517">
    <property type="entry name" value="FG-GAP_3"/>
    <property type="match status" value="2"/>
</dbReference>
<accession>A0ABR4IT86</accession>
<evidence type="ECO:0008006" key="5">
    <source>
        <dbReference type="Google" id="ProtNLM"/>
    </source>
</evidence>
<gene>
    <name evidence="3" type="ORF">BDW59DRAFT_158326</name>
</gene>
<dbReference type="SUPFAM" id="SSF69318">
    <property type="entry name" value="Integrin alpha N-terminal domain"/>
    <property type="match status" value="2"/>
</dbReference>
<sequence length="998" mass="109970">MFADLNGDGRDDYIYVDPDNGEVSAWINRLKSSAGVWQWQSLGRIAGDVGATNDTLQMVDIDGDGRADLCLVDQESGEVTAWLNTGADDMPDYYKLGVIATAASAAPGTTVYLGDFTGEGRADYMIVGEGGKVKALANHLQEPTLVPRWLEDLVLAEWPDGAEQEEVRLVDMTGDGKVDYLVIDKKTGKVTLWGNNGIGGKYQPGEGVILRDSEWFENLGPDAGWGWRARGEIAAGPKNTIEAQFGWKFKAKNVRFADLDGDGLDDYLCVNDQEATVMWQFRGLEAPLYELAKLVADGVGVLAQQVQFADTNGDGRLDYVVLGSTTGAARSWHHLGFQEDGSIRWNTPLTFADGMTGDKRADYVSINPDNRGLRLWENRCWSNGGGGDGEGGDGEGGDGGGVDFPENPDDDGDVDSQWTWLSFDGCSPEQKQAIKDAHEDAVTMAERVKGIDLANDPGAMDYFGAPALNKAYQSSIQSVFDHIATFRLSDIWAGYKMNARCGSANDRKYQSRCGAVVAYQWNTKTDATNPNTAPVYNKADALSNMHFCDRFFDYKKLDEAVTGQVDNDDFKWRYDLTKYKNQAYIILHEMMHATVMAYKQNKDRRIVDLCMYMYEYKQAPNSREWKKKLVKADVYQPYYCKILARTASEDIGETGISMNADNYAQYALSKYVQSKLSGKQYPWLPLADKQAESWEKKTRALLVYESDGTFGVNVGALPTDITSNSEDGYYSAHDLEEDEIFTLPNQVDTVTLAPDSDYPDTFNSEIEQWSTYVNTPDPKCAKSGDSAPSGRSSFSAADAEKKIKDFCSDTDLYGRVFTPPISQGTGETKDGKTKALGAYGSYEINGGKDNLWLGAFFASGSCTGMYTWPPTGDGLRDTDLCIDRFRAIINGCDTSTTDGKYGGSLQEVCLVYQVIAVGSDKPDPTGTIPSGDHGYIKCKDTDVGVKDTCTCCYENLPDQTEIFGLPKSGGCKDIDYRPAWTYYEDPDYRPEHIVPARP</sequence>
<dbReference type="PANTHER" id="PTHR44103:SF1">
    <property type="entry name" value="PROPROTEIN CONVERTASE P"/>
    <property type="match status" value="1"/>
</dbReference>
<evidence type="ECO:0000256" key="2">
    <source>
        <dbReference type="SAM" id="MobiDB-lite"/>
    </source>
</evidence>
<dbReference type="Proteomes" id="UP001610335">
    <property type="component" value="Unassembled WGS sequence"/>
</dbReference>
<dbReference type="Gene3D" id="3.40.390.10">
    <property type="entry name" value="Collagenase (Catalytic Domain)"/>
    <property type="match status" value="1"/>
</dbReference>
<dbReference type="EMBL" id="JBFXLS010000011">
    <property type="protein sequence ID" value="KAL2830891.1"/>
    <property type="molecule type" value="Genomic_DNA"/>
</dbReference>